<protein>
    <submittedName>
        <fullName evidence="2">50S ribosome-binding GTPase</fullName>
    </submittedName>
</protein>
<feature type="domain" description="Dynamin N-terminal" evidence="1">
    <location>
        <begin position="171"/>
        <end position="229"/>
    </location>
</feature>
<dbReference type="SUPFAM" id="SSF52540">
    <property type="entry name" value="P-loop containing nucleoside triphosphate hydrolases"/>
    <property type="match status" value="1"/>
</dbReference>
<dbReference type="PANTHER" id="PTHR42714:SF2">
    <property type="entry name" value="TRNA MODIFICATION GTPASE GTPBP3, MITOCHONDRIAL"/>
    <property type="match status" value="1"/>
</dbReference>
<accession>A0ABY5ZXX4</accession>
<dbReference type="EMBL" id="CP104377">
    <property type="protein sequence ID" value="UXC18850.1"/>
    <property type="molecule type" value="Genomic_DNA"/>
</dbReference>
<evidence type="ECO:0000259" key="1">
    <source>
        <dbReference type="Pfam" id="PF00350"/>
    </source>
</evidence>
<dbReference type="Proteomes" id="UP001058290">
    <property type="component" value="Chromosome"/>
</dbReference>
<proteinExistence type="predicted"/>
<sequence>MNAMAGEQQFLAHVVGSAAGPAAANDQARRAHLHSQLLQLQAWQTTLQQVLSSAFSPEPGIQPSHPLAQQAQALHQQCQDLQARWAQQWSALQPARSLAQDFEQREILLVFGKFNAGKSSLCNFLAERFAAQGQPVRFFHLADGAVVESDEPLREGATETTARLQGLCLGTGLVLLDTPGLHSVTPENAALTQRFTESADGLLWLSSSTSPGQVQELDELARELRRNKPLLPVITRSDLIEEDEVDGEIQKCLRNKTEANRALQEADVQARAQGKLRQLGIDLSVLRSPVSVSVHMARSQPGPYPLANAGLLRLYTAIAKVLAPAQAYQQRKPAEVLLHHLEENVQCAIDTELLPQLQRLQVALDQEQERLQHSKAAMLRAAWRQTIPALPGLLDLYADRLHVLSAEVAALVRGEIREQLRSHLGGYALPALQAEPATLGLPPATVGPDALYATLQNAVREQLEVALAAAVDTCSHALEPMVLPVAQMQAHLRQCSQDLHSVGTALRA</sequence>
<evidence type="ECO:0000313" key="3">
    <source>
        <dbReference type="Proteomes" id="UP001058290"/>
    </source>
</evidence>
<evidence type="ECO:0000313" key="2">
    <source>
        <dbReference type="EMBL" id="UXC18850.1"/>
    </source>
</evidence>
<gene>
    <name evidence="2" type="ORF">N4T19_01555</name>
</gene>
<dbReference type="Pfam" id="PF00350">
    <property type="entry name" value="Dynamin_N"/>
    <property type="match status" value="1"/>
</dbReference>
<name>A0ABY5ZXX4_9BURK</name>
<keyword evidence="3" id="KW-1185">Reference proteome</keyword>
<dbReference type="PANTHER" id="PTHR42714">
    <property type="entry name" value="TRNA MODIFICATION GTPASE GTPBP3"/>
    <property type="match status" value="1"/>
</dbReference>
<dbReference type="InterPro" id="IPR027417">
    <property type="entry name" value="P-loop_NTPase"/>
</dbReference>
<dbReference type="Gene3D" id="3.40.50.300">
    <property type="entry name" value="P-loop containing nucleotide triphosphate hydrolases"/>
    <property type="match status" value="1"/>
</dbReference>
<reference evidence="2" key="1">
    <citation type="submission" date="2022-09" db="EMBL/GenBank/DDBJ databases">
        <title>Bacterial diversity in gut of crayfish and pufferfish.</title>
        <authorList>
            <person name="Huang Y."/>
        </authorList>
    </citation>
    <scope>NUCLEOTIDE SEQUENCE</scope>
    <source>
        <strain evidence="2">PR12</strain>
    </source>
</reference>
<organism evidence="2 3">
    <name type="scientific">Comamonas squillarum</name>
    <dbReference type="NCBI Taxonomy" id="2977320"/>
    <lineage>
        <taxon>Bacteria</taxon>
        <taxon>Pseudomonadati</taxon>
        <taxon>Pseudomonadota</taxon>
        <taxon>Betaproteobacteria</taxon>
        <taxon>Burkholderiales</taxon>
        <taxon>Comamonadaceae</taxon>
        <taxon>Comamonas</taxon>
    </lineage>
</organism>
<dbReference type="RefSeq" id="WP_260719268.1">
    <property type="nucleotide sequence ID" value="NZ_CP104377.1"/>
</dbReference>
<dbReference type="InterPro" id="IPR045063">
    <property type="entry name" value="Dynamin_N"/>
</dbReference>